<sequence>MDSKISVLDRLLEEGRKFNFGNFCHKDNEYPGQYAGSDSAEWLEWKTRVRNSVFSFMSDQSSAVRLAVEGVGVLTVGYGPENFERAKAALMKSLSNTKSALIDDIYGELKLNESENESPLLSNKVFIVHGHDSEFKNDVERFVHEIGLEPIVLHRQADAGSTIIEKFEKNSDVGYAFVLLSPDEIAYTVDQIEIPERSRKIEHRARPNVIFEFGYFIGKLGRSRVCCLHKGNVSIPSDLSGIIYKKIDTDIDSQAYAIIKDLKGAGYKIKV</sequence>
<organism evidence="2 3">
    <name type="scientific">Cellvibrio mixtus</name>
    <dbReference type="NCBI Taxonomy" id="39650"/>
    <lineage>
        <taxon>Bacteria</taxon>
        <taxon>Pseudomonadati</taxon>
        <taxon>Pseudomonadota</taxon>
        <taxon>Gammaproteobacteria</taxon>
        <taxon>Cellvibrionales</taxon>
        <taxon>Cellvibrionaceae</taxon>
        <taxon>Cellvibrio</taxon>
    </lineage>
</organism>
<evidence type="ECO:0000313" key="2">
    <source>
        <dbReference type="EMBL" id="OZY86426.1"/>
    </source>
</evidence>
<evidence type="ECO:0000259" key="1">
    <source>
        <dbReference type="Pfam" id="PF10137"/>
    </source>
</evidence>
<proteinExistence type="predicted"/>
<keyword evidence="3" id="KW-1185">Reference proteome</keyword>
<protein>
    <recommendedName>
        <fullName evidence="1">CD-NTase-associated protein 12/Pycsar effector protein TIR domain-containing protein</fullName>
    </recommendedName>
</protein>
<accession>A0A266Q9X3</accession>
<dbReference type="RefSeq" id="WP_094984096.1">
    <property type="nucleotide sequence ID" value="NZ_NHNI01000001.1"/>
</dbReference>
<dbReference type="EMBL" id="NHNI01000001">
    <property type="protein sequence ID" value="OZY86426.1"/>
    <property type="molecule type" value="Genomic_DNA"/>
</dbReference>
<dbReference type="InterPro" id="IPR019302">
    <property type="entry name" value="CAP12/PCTIR_TIR_dom"/>
</dbReference>
<name>A0A266Q9X3_9GAMM</name>
<dbReference type="AlphaFoldDB" id="A0A266Q9X3"/>
<feature type="domain" description="CD-NTase-associated protein 12/Pycsar effector protein TIR" evidence="1">
    <location>
        <begin position="124"/>
        <end position="248"/>
    </location>
</feature>
<dbReference type="Pfam" id="PF10137">
    <property type="entry name" value="CAP12-PCTIR_TIR"/>
    <property type="match status" value="1"/>
</dbReference>
<comment type="caution">
    <text evidence="2">The sequence shown here is derived from an EMBL/GenBank/DDBJ whole genome shotgun (WGS) entry which is preliminary data.</text>
</comment>
<reference evidence="3" key="1">
    <citation type="submission" date="2017-05" db="EMBL/GenBank/DDBJ databases">
        <authorList>
            <person name="Barney B.M."/>
        </authorList>
    </citation>
    <scope>NUCLEOTIDE SEQUENCE [LARGE SCALE GENOMIC DNA]</scope>
    <source>
        <strain evidence="3">PSBB022</strain>
    </source>
</reference>
<dbReference type="GO" id="GO:0050135">
    <property type="term" value="F:NADP+ nucleosidase activity"/>
    <property type="evidence" value="ECO:0007669"/>
    <property type="project" value="InterPro"/>
</dbReference>
<gene>
    <name evidence="2" type="ORF">CBP51_05200</name>
</gene>
<evidence type="ECO:0000313" key="3">
    <source>
        <dbReference type="Proteomes" id="UP000216101"/>
    </source>
</evidence>
<dbReference type="Proteomes" id="UP000216101">
    <property type="component" value="Unassembled WGS sequence"/>
</dbReference>